<evidence type="ECO:0000256" key="1">
    <source>
        <dbReference type="SAM" id="MobiDB-lite"/>
    </source>
</evidence>
<dbReference type="EMBL" id="JAXCLW010000006">
    <property type="protein sequence ID" value="MDY0884899.1"/>
    <property type="molecule type" value="Genomic_DNA"/>
</dbReference>
<evidence type="ECO:0000313" key="3">
    <source>
        <dbReference type="Proteomes" id="UP001279642"/>
    </source>
</evidence>
<protein>
    <submittedName>
        <fullName evidence="2">Uncharacterized protein</fullName>
    </submittedName>
</protein>
<gene>
    <name evidence="2" type="ORF">SMD27_18790</name>
</gene>
<accession>A0ABU5EFW4</accession>
<sequence>MIGEARKPIPPSAPQSENCRGSQKLSDFCVYVDTDGVTYFVDDKIVVRKEIRDIAGYRGSLIAGVADGDVVAQVTHKLDDLPWDFPSWHIETAEGNNSVLVTDVCVLSGNGTLVNYELEFDWQDRLIGIASSSQLYWQEYWETQ</sequence>
<dbReference type="Proteomes" id="UP001279642">
    <property type="component" value="Unassembled WGS sequence"/>
</dbReference>
<comment type="caution">
    <text evidence="2">The sequence shown here is derived from an EMBL/GenBank/DDBJ whole genome shotgun (WGS) entry which is preliminary data.</text>
</comment>
<evidence type="ECO:0000313" key="2">
    <source>
        <dbReference type="EMBL" id="MDY0884899.1"/>
    </source>
</evidence>
<organism evidence="2 3">
    <name type="scientific">Dongia soli</name>
    <dbReference type="NCBI Taxonomy" id="600628"/>
    <lineage>
        <taxon>Bacteria</taxon>
        <taxon>Pseudomonadati</taxon>
        <taxon>Pseudomonadota</taxon>
        <taxon>Alphaproteobacteria</taxon>
        <taxon>Rhodospirillales</taxon>
        <taxon>Dongiaceae</taxon>
        <taxon>Dongia</taxon>
    </lineage>
</organism>
<reference evidence="2 3" key="1">
    <citation type="journal article" date="2016" name="Antonie Van Leeuwenhoek">
        <title>Dongia soli sp. nov., isolated from soil from Dokdo, Korea.</title>
        <authorList>
            <person name="Kim D.U."/>
            <person name="Lee H."/>
            <person name="Kim H."/>
            <person name="Kim S.G."/>
            <person name="Ka J.O."/>
        </authorList>
    </citation>
    <scope>NUCLEOTIDE SEQUENCE [LARGE SCALE GENOMIC DNA]</scope>
    <source>
        <strain evidence="2 3">D78</strain>
    </source>
</reference>
<keyword evidence="3" id="KW-1185">Reference proteome</keyword>
<feature type="region of interest" description="Disordered" evidence="1">
    <location>
        <begin position="1"/>
        <end position="21"/>
    </location>
</feature>
<proteinExistence type="predicted"/>
<name>A0ABU5EFW4_9PROT</name>
<dbReference type="RefSeq" id="WP_320509972.1">
    <property type="nucleotide sequence ID" value="NZ_JAXCLW010000006.1"/>
</dbReference>